<evidence type="ECO:0000313" key="9">
    <source>
        <dbReference type="Proteomes" id="UP001231189"/>
    </source>
</evidence>
<evidence type="ECO:0000256" key="4">
    <source>
        <dbReference type="ARBA" id="ARBA00023136"/>
    </source>
</evidence>
<evidence type="ECO:0000256" key="6">
    <source>
        <dbReference type="SAM" id="Phobius"/>
    </source>
</evidence>
<dbReference type="EMBL" id="JAUUTY010000001">
    <property type="protein sequence ID" value="KAK1696031.1"/>
    <property type="molecule type" value="Genomic_DNA"/>
</dbReference>
<evidence type="ECO:0000256" key="2">
    <source>
        <dbReference type="ARBA" id="ARBA00022692"/>
    </source>
</evidence>
<evidence type="ECO:0000256" key="1">
    <source>
        <dbReference type="ARBA" id="ARBA00004141"/>
    </source>
</evidence>
<keyword evidence="2 6" id="KW-0812">Transmembrane</keyword>
<accession>A0AAD8X469</accession>
<gene>
    <name evidence="8" type="ORF">QYE76_012728</name>
</gene>
<protein>
    <recommendedName>
        <fullName evidence="7">PIG-P domain-containing protein</fullName>
    </recommendedName>
</protein>
<proteinExistence type="predicted"/>
<dbReference type="AlphaFoldDB" id="A0AAD8X469"/>
<feature type="region of interest" description="Disordered" evidence="5">
    <location>
        <begin position="112"/>
        <end position="135"/>
    </location>
</feature>
<evidence type="ECO:0000313" key="8">
    <source>
        <dbReference type="EMBL" id="KAK1696031.1"/>
    </source>
</evidence>
<evidence type="ECO:0000256" key="3">
    <source>
        <dbReference type="ARBA" id="ARBA00022989"/>
    </source>
</evidence>
<sequence length="165" mass="17780">MRPAGGTTESSPVARRRSPRQAAVARGRRTRPSEPEAYGFVGSIAAVAAALAYLAWAYAPEPWLHHIGVTYYPSKRWAVAVPAFVLAAVAQVVVLYVASNFLLSPPPASFDTISDEHARDPASSPGTGADRPVEPISDIGIDRMNRLMFGDQGSRFIQFQEDGLN</sequence>
<organism evidence="8 9">
    <name type="scientific">Lolium multiflorum</name>
    <name type="common">Italian ryegrass</name>
    <name type="synonym">Lolium perenne subsp. multiflorum</name>
    <dbReference type="NCBI Taxonomy" id="4521"/>
    <lineage>
        <taxon>Eukaryota</taxon>
        <taxon>Viridiplantae</taxon>
        <taxon>Streptophyta</taxon>
        <taxon>Embryophyta</taxon>
        <taxon>Tracheophyta</taxon>
        <taxon>Spermatophyta</taxon>
        <taxon>Magnoliopsida</taxon>
        <taxon>Liliopsida</taxon>
        <taxon>Poales</taxon>
        <taxon>Poaceae</taxon>
        <taxon>BOP clade</taxon>
        <taxon>Pooideae</taxon>
        <taxon>Poodae</taxon>
        <taxon>Poeae</taxon>
        <taxon>Poeae Chloroplast Group 2 (Poeae type)</taxon>
        <taxon>Loliodinae</taxon>
        <taxon>Loliinae</taxon>
        <taxon>Lolium</taxon>
    </lineage>
</organism>
<dbReference type="InterPro" id="IPR013717">
    <property type="entry name" value="PIG-P"/>
</dbReference>
<comment type="caution">
    <text evidence="8">The sequence shown here is derived from an EMBL/GenBank/DDBJ whole genome shotgun (WGS) entry which is preliminary data.</text>
</comment>
<keyword evidence="3 6" id="KW-1133">Transmembrane helix</keyword>
<dbReference type="Pfam" id="PF08510">
    <property type="entry name" value="PIG-P"/>
    <property type="match status" value="1"/>
</dbReference>
<feature type="domain" description="PIG-P" evidence="7">
    <location>
        <begin position="36"/>
        <end position="149"/>
    </location>
</feature>
<feature type="transmembrane region" description="Helical" evidence="6">
    <location>
        <begin position="79"/>
        <end position="103"/>
    </location>
</feature>
<keyword evidence="9" id="KW-1185">Reference proteome</keyword>
<dbReference type="PANTHER" id="PTHR47681">
    <property type="entry name" value="PHOSPHATIDYLINOSITOL N-ACETYLGLUCOSAMINYLTRANSFERASE SUBUNIT P-RELATED"/>
    <property type="match status" value="1"/>
</dbReference>
<reference evidence="8" key="1">
    <citation type="submission" date="2023-07" db="EMBL/GenBank/DDBJ databases">
        <title>A chromosome-level genome assembly of Lolium multiflorum.</title>
        <authorList>
            <person name="Chen Y."/>
            <person name="Copetti D."/>
            <person name="Kolliker R."/>
            <person name="Studer B."/>
        </authorList>
    </citation>
    <scope>NUCLEOTIDE SEQUENCE</scope>
    <source>
        <strain evidence="8">02402/16</strain>
        <tissue evidence="8">Leaf</tissue>
    </source>
</reference>
<dbReference type="PANTHER" id="PTHR47681:SF4">
    <property type="entry name" value="PIG-P DOMAIN-CONTAINING PROTEIN"/>
    <property type="match status" value="1"/>
</dbReference>
<dbReference type="Proteomes" id="UP001231189">
    <property type="component" value="Unassembled WGS sequence"/>
</dbReference>
<dbReference type="GO" id="GO:0016020">
    <property type="term" value="C:membrane"/>
    <property type="evidence" value="ECO:0007669"/>
    <property type="project" value="UniProtKB-SubCell"/>
</dbReference>
<keyword evidence="4 6" id="KW-0472">Membrane</keyword>
<feature type="region of interest" description="Disordered" evidence="5">
    <location>
        <begin position="1"/>
        <end position="33"/>
    </location>
</feature>
<evidence type="ECO:0000259" key="7">
    <source>
        <dbReference type="Pfam" id="PF08510"/>
    </source>
</evidence>
<evidence type="ECO:0000256" key="5">
    <source>
        <dbReference type="SAM" id="MobiDB-lite"/>
    </source>
</evidence>
<feature type="transmembrane region" description="Helical" evidence="6">
    <location>
        <begin position="37"/>
        <end position="59"/>
    </location>
</feature>
<comment type="subcellular location">
    <subcellularLocation>
        <location evidence="1">Membrane</location>
        <topology evidence="1">Multi-pass membrane protein</topology>
    </subcellularLocation>
</comment>
<name>A0AAD8X469_LOLMU</name>